<gene>
    <name evidence="4" type="ORF">WJX73_002185</name>
</gene>
<dbReference type="Gene3D" id="3.40.50.1820">
    <property type="entry name" value="alpha/beta hydrolase"/>
    <property type="match status" value="1"/>
</dbReference>
<evidence type="ECO:0000313" key="4">
    <source>
        <dbReference type="EMBL" id="KAK9810851.1"/>
    </source>
</evidence>
<evidence type="ECO:0000256" key="1">
    <source>
        <dbReference type="ARBA" id="ARBA00006499"/>
    </source>
</evidence>
<protein>
    <recommendedName>
        <fullName evidence="3">Phospholipase/carboxylesterase/thioesterase domain-containing protein</fullName>
    </recommendedName>
</protein>
<keyword evidence="5" id="KW-1185">Reference proteome</keyword>
<dbReference type="InterPro" id="IPR050565">
    <property type="entry name" value="LYPA1-2/EST-like"/>
</dbReference>
<reference evidence="4 5" key="1">
    <citation type="journal article" date="2024" name="Nat. Commun.">
        <title>Phylogenomics reveals the evolutionary origins of lichenization in chlorophyte algae.</title>
        <authorList>
            <person name="Puginier C."/>
            <person name="Libourel C."/>
            <person name="Otte J."/>
            <person name="Skaloud P."/>
            <person name="Haon M."/>
            <person name="Grisel S."/>
            <person name="Petersen M."/>
            <person name="Berrin J.G."/>
            <person name="Delaux P.M."/>
            <person name="Dal Grande F."/>
            <person name="Keller J."/>
        </authorList>
    </citation>
    <scope>NUCLEOTIDE SEQUENCE [LARGE SCALE GENOMIC DNA]</scope>
    <source>
        <strain evidence="4 5">SAG 2036</strain>
    </source>
</reference>
<feature type="domain" description="Phospholipase/carboxylesterase/thioesterase" evidence="3">
    <location>
        <begin position="8"/>
        <end position="219"/>
    </location>
</feature>
<dbReference type="Proteomes" id="UP001465755">
    <property type="component" value="Unassembled WGS sequence"/>
</dbReference>
<accession>A0AAW1PBW7</accession>
<dbReference type="Pfam" id="PF02230">
    <property type="entry name" value="Abhydrolase_2"/>
    <property type="match status" value="1"/>
</dbReference>
<dbReference type="AlphaFoldDB" id="A0AAW1PBW7"/>
<dbReference type="GO" id="GO:0005737">
    <property type="term" value="C:cytoplasm"/>
    <property type="evidence" value="ECO:0007669"/>
    <property type="project" value="TreeGrafter"/>
</dbReference>
<comment type="caution">
    <text evidence="4">The sequence shown here is derived from an EMBL/GenBank/DDBJ whole genome shotgun (WGS) entry which is preliminary data.</text>
</comment>
<proteinExistence type="inferred from homology"/>
<dbReference type="PANTHER" id="PTHR10655">
    <property type="entry name" value="LYSOPHOSPHOLIPASE-RELATED"/>
    <property type="match status" value="1"/>
</dbReference>
<dbReference type="GO" id="GO:0052689">
    <property type="term" value="F:carboxylic ester hydrolase activity"/>
    <property type="evidence" value="ECO:0007669"/>
    <property type="project" value="TreeGrafter"/>
</dbReference>
<dbReference type="InterPro" id="IPR003140">
    <property type="entry name" value="PLipase/COase/thioEstase"/>
</dbReference>
<organism evidence="4 5">
    <name type="scientific">Symbiochloris irregularis</name>
    <dbReference type="NCBI Taxonomy" id="706552"/>
    <lineage>
        <taxon>Eukaryota</taxon>
        <taxon>Viridiplantae</taxon>
        <taxon>Chlorophyta</taxon>
        <taxon>core chlorophytes</taxon>
        <taxon>Trebouxiophyceae</taxon>
        <taxon>Trebouxiales</taxon>
        <taxon>Trebouxiaceae</taxon>
        <taxon>Symbiochloris</taxon>
    </lineage>
</organism>
<evidence type="ECO:0000259" key="3">
    <source>
        <dbReference type="Pfam" id="PF02230"/>
    </source>
</evidence>
<dbReference type="SUPFAM" id="SSF53474">
    <property type="entry name" value="alpha/beta-Hydrolases"/>
    <property type="match status" value="1"/>
</dbReference>
<dbReference type="PANTHER" id="PTHR10655:SF17">
    <property type="entry name" value="LYSOPHOSPHOLIPASE-LIKE PROTEIN 1"/>
    <property type="match status" value="1"/>
</dbReference>
<keyword evidence="2" id="KW-0378">Hydrolase</keyword>
<dbReference type="EMBL" id="JALJOQ010000013">
    <property type="protein sequence ID" value="KAK9810851.1"/>
    <property type="molecule type" value="Genomic_DNA"/>
</dbReference>
<evidence type="ECO:0000313" key="5">
    <source>
        <dbReference type="Proteomes" id="UP001465755"/>
    </source>
</evidence>
<evidence type="ECO:0000256" key="2">
    <source>
        <dbReference type="ARBA" id="ARBA00022801"/>
    </source>
</evidence>
<sequence>MDLQYSEPIVHKPKAKHTATILILHGLGDTGHGWSDLALEYRQQLPHVKWIFPNAPTRKITVNMGLKMPGWYDIVSFDKINGMEDEQGIKESSRYIQSLIAEEVKAGIPAKRVLVCGFSQGGVMALMALREPVEVGGILGLSSYLPLHMAPTIVAPENKDTKVLMCHGTADPVVKYEYGQISVEKLKAAGAKVDFKSYPGIGHSVCPEEMFEVAAFWMTCVGTA</sequence>
<name>A0AAW1PBW7_9CHLO</name>
<dbReference type="InterPro" id="IPR029058">
    <property type="entry name" value="AB_hydrolase_fold"/>
</dbReference>
<comment type="similarity">
    <text evidence="1">Belongs to the AB hydrolase superfamily. AB hydrolase 2 family.</text>
</comment>
<dbReference type="GO" id="GO:0008474">
    <property type="term" value="F:palmitoyl-(protein) hydrolase activity"/>
    <property type="evidence" value="ECO:0007669"/>
    <property type="project" value="TreeGrafter"/>
</dbReference>